<protein>
    <recommendedName>
        <fullName evidence="3">Head decoration protein</fullName>
    </recommendedName>
</protein>
<organism evidence="1 2">
    <name type="scientific">Pseudaminobacter soli</name>
    <name type="common">ex Li et al. 2025</name>
    <dbReference type="NCBI Taxonomy" id="1295366"/>
    <lineage>
        <taxon>Bacteria</taxon>
        <taxon>Pseudomonadati</taxon>
        <taxon>Pseudomonadota</taxon>
        <taxon>Alphaproteobacteria</taxon>
        <taxon>Hyphomicrobiales</taxon>
        <taxon>Phyllobacteriaceae</taxon>
        <taxon>Pseudaminobacter</taxon>
    </lineage>
</organism>
<accession>A0A2P7SE05</accession>
<name>A0A2P7SE05_9HYPH</name>
<dbReference type="Proteomes" id="UP000240653">
    <property type="component" value="Unassembled WGS sequence"/>
</dbReference>
<comment type="caution">
    <text evidence="1">The sequence shown here is derived from an EMBL/GenBank/DDBJ whole genome shotgun (WGS) entry which is preliminary data.</text>
</comment>
<evidence type="ECO:0000313" key="2">
    <source>
        <dbReference type="Proteomes" id="UP000240653"/>
    </source>
</evidence>
<evidence type="ECO:0008006" key="3">
    <source>
        <dbReference type="Google" id="ProtNLM"/>
    </source>
</evidence>
<gene>
    <name evidence="1" type="ORF">C7I85_11915</name>
</gene>
<keyword evidence="2" id="KW-1185">Reference proteome</keyword>
<dbReference type="EMBL" id="PXYL01000005">
    <property type="protein sequence ID" value="PSJ60742.1"/>
    <property type="molecule type" value="Genomic_DNA"/>
</dbReference>
<dbReference type="RefSeq" id="WP_106724208.1">
    <property type="nucleotide sequence ID" value="NZ_PXYL01000005.1"/>
</dbReference>
<sequence length="123" mass="12399">MAYLHDRVLDNGLTVLTTETKAVHFCSAQPATYAEATTTLSLGSKATPTVGSPSARLPNGRKVTVAAISDANATAAGIISHYALVDTTNSRLLAAGSLLAAKSVTSGDKITSAAFDIGIPGPA</sequence>
<evidence type="ECO:0000313" key="1">
    <source>
        <dbReference type="EMBL" id="PSJ60742.1"/>
    </source>
</evidence>
<reference evidence="1 2" key="1">
    <citation type="submission" date="2018-03" db="EMBL/GenBank/DDBJ databases">
        <title>The draft genome of Mesorhizobium soli JCM 19897.</title>
        <authorList>
            <person name="Li L."/>
            <person name="Liu L."/>
            <person name="Liang L."/>
            <person name="Wang T."/>
            <person name="Zhang X."/>
        </authorList>
    </citation>
    <scope>NUCLEOTIDE SEQUENCE [LARGE SCALE GENOMIC DNA]</scope>
    <source>
        <strain evidence="1 2">JCM 19897</strain>
    </source>
</reference>
<dbReference type="AlphaFoldDB" id="A0A2P7SE05"/>
<proteinExistence type="predicted"/>
<dbReference type="OrthoDB" id="7876261at2"/>